<sequence>MSKPVITIDMGGTMIKIGIIKENILISSVSINADSGNGLRVRLPHIEKAVKEALARQQLSFKDMAGLGIASPGIVDSHQKKILSIDKKFGDAPDINLEEWCWQAFGLPFTIENDARAALLGEWKYGRAKDYDNVVLMSLGTGVGTAAVVEGNLLKGKHFTAGILGGHFVINYKGTICNCGNKGCVETEASTWKLPSIAGENKAYSESKLKSLPSVDYKAVFQLAKEGDLAAAEIREQSLQAWAACAISLIHAYDPEMLLLTGGIMGSGSSIVPYIRNQTEKHAWTPWGNVKVETAVFPDSAALYGMAYLVSNINK</sequence>
<gene>
    <name evidence="2" type="ORF">ACM46_12015</name>
</gene>
<evidence type="ECO:0000256" key="1">
    <source>
        <dbReference type="ARBA" id="ARBA00006479"/>
    </source>
</evidence>
<dbReference type="Proteomes" id="UP000036261">
    <property type="component" value="Unassembled WGS sequence"/>
</dbReference>
<protein>
    <submittedName>
        <fullName evidence="2">Glucokinase</fullName>
    </submittedName>
</protein>
<dbReference type="AlphaFoldDB" id="A0A0J7L796"/>
<keyword evidence="2" id="KW-0418">Kinase</keyword>
<organism evidence="2 3">
    <name type="scientific">Chryseobacterium angstadtii</name>
    <dbReference type="NCBI Taxonomy" id="558151"/>
    <lineage>
        <taxon>Bacteria</taxon>
        <taxon>Pseudomonadati</taxon>
        <taxon>Bacteroidota</taxon>
        <taxon>Flavobacteriia</taxon>
        <taxon>Flavobacteriales</taxon>
        <taxon>Weeksellaceae</taxon>
        <taxon>Chryseobacterium group</taxon>
        <taxon>Chryseobacterium</taxon>
    </lineage>
</organism>
<dbReference type="Pfam" id="PF00480">
    <property type="entry name" value="ROK"/>
    <property type="match status" value="1"/>
</dbReference>
<comment type="caution">
    <text evidence="2">The sequence shown here is derived from an EMBL/GenBank/DDBJ whole genome shotgun (WGS) entry which is preliminary data.</text>
</comment>
<proteinExistence type="inferred from homology"/>
<dbReference type="PANTHER" id="PTHR18964:SF149">
    <property type="entry name" value="BIFUNCTIONAL UDP-N-ACETYLGLUCOSAMINE 2-EPIMERASE_N-ACETYLMANNOSAMINE KINASE"/>
    <property type="match status" value="1"/>
</dbReference>
<name>A0A0J7L796_9FLAO</name>
<dbReference type="RefSeq" id="WP_048506864.1">
    <property type="nucleotide sequence ID" value="NZ_LFND01000003.1"/>
</dbReference>
<reference evidence="2 3" key="1">
    <citation type="journal article" date="2013" name="Int. J. Syst. Evol. Microbiol.">
        <title>Chryseobacterium angstadtii sp. nov., isolated from a newt tank.</title>
        <authorList>
            <person name="Kirk K.E."/>
            <person name="Hoffman J.A."/>
            <person name="Smith K.A."/>
            <person name="Strahan B.L."/>
            <person name="Failor K.C."/>
            <person name="Krebs J.E."/>
            <person name="Gale A.N."/>
            <person name="Do T.D."/>
            <person name="Sontag T.C."/>
            <person name="Batties A.M."/>
            <person name="Mistiszyn K."/>
            <person name="Newman J.D."/>
        </authorList>
    </citation>
    <scope>NUCLEOTIDE SEQUENCE [LARGE SCALE GENOMIC DNA]</scope>
    <source>
        <strain evidence="2 3">KM</strain>
    </source>
</reference>
<dbReference type="STRING" id="558151.ACM46_12015"/>
<keyword evidence="2" id="KW-0808">Transferase</keyword>
<evidence type="ECO:0000313" key="3">
    <source>
        <dbReference type="Proteomes" id="UP000036261"/>
    </source>
</evidence>
<dbReference type="Gene3D" id="3.30.420.40">
    <property type="match status" value="2"/>
</dbReference>
<dbReference type="GO" id="GO:0016301">
    <property type="term" value="F:kinase activity"/>
    <property type="evidence" value="ECO:0007669"/>
    <property type="project" value="UniProtKB-KW"/>
</dbReference>
<dbReference type="SUPFAM" id="SSF53067">
    <property type="entry name" value="Actin-like ATPase domain"/>
    <property type="match status" value="1"/>
</dbReference>
<dbReference type="PATRIC" id="fig|558151.6.peg.2535"/>
<dbReference type="PANTHER" id="PTHR18964">
    <property type="entry name" value="ROK (REPRESSOR, ORF, KINASE) FAMILY"/>
    <property type="match status" value="1"/>
</dbReference>
<dbReference type="EMBL" id="LFND01000003">
    <property type="protein sequence ID" value="KMQ64925.1"/>
    <property type="molecule type" value="Genomic_DNA"/>
</dbReference>
<accession>A0A0J7L796</accession>
<dbReference type="InterPro" id="IPR043129">
    <property type="entry name" value="ATPase_NBD"/>
</dbReference>
<dbReference type="InterPro" id="IPR000600">
    <property type="entry name" value="ROK"/>
</dbReference>
<comment type="similarity">
    <text evidence="1">Belongs to the ROK (NagC/XylR) family.</text>
</comment>
<dbReference type="OrthoDB" id="9810372at2"/>
<keyword evidence="3" id="KW-1185">Reference proteome</keyword>
<evidence type="ECO:0000313" key="2">
    <source>
        <dbReference type="EMBL" id="KMQ64925.1"/>
    </source>
</evidence>